<dbReference type="EMBL" id="CAKJTJ010000026">
    <property type="protein sequence ID" value="CAG9622739.1"/>
    <property type="molecule type" value="Genomic_DNA"/>
</dbReference>
<keyword evidence="17" id="KW-1185">Reference proteome</keyword>
<dbReference type="Pfam" id="PF07992">
    <property type="entry name" value="Pyr_redox_2"/>
    <property type="match status" value="1"/>
</dbReference>
<evidence type="ECO:0000259" key="15">
    <source>
        <dbReference type="Pfam" id="PF07992"/>
    </source>
</evidence>
<proteinExistence type="inferred from homology"/>
<dbReference type="Pfam" id="PF02852">
    <property type="entry name" value="Pyr_redox_dim"/>
    <property type="match status" value="1"/>
</dbReference>
<dbReference type="InterPro" id="IPR006258">
    <property type="entry name" value="Lipoamide_DH"/>
</dbReference>
<dbReference type="RefSeq" id="WP_230503539.1">
    <property type="nucleotide sequence ID" value="NZ_CAKJTJ010000026.1"/>
</dbReference>
<dbReference type="Proteomes" id="UP000789833">
    <property type="component" value="Unassembled WGS sequence"/>
</dbReference>
<accession>A0ABM8YRW6</accession>
<dbReference type="EC" id="1.8.1.4" evidence="3 13"/>
<evidence type="ECO:0000256" key="7">
    <source>
        <dbReference type="ARBA" id="ARBA00022827"/>
    </source>
</evidence>
<dbReference type="PANTHER" id="PTHR22912:SF217">
    <property type="entry name" value="DIHYDROLIPOYL DEHYDROGENASE"/>
    <property type="match status" value="1"/>
</dbReference>
<evidence type="ECO:0000313" key="16">
    <source>
        <dbReference type="EMBL" id="CAG9622739.1"/>
    </source>
</evidence>
<dbReference type="PRINTS" id="PR00411">
    <property type="entry name" value="PNDRDTASEI"/>
</dbReference>
<dbReference type="InterPro" id="IPR036188">
    <property type="entry name" value="FAD/NAD-bd_sf"/>
</dbReference>
<dbReference type="PIRSF" id="PIRSF000350">
    <property type="entry name" value="Mercury_reductase_MerA"/>
    <property type="match status" value="1"/>
</dbReference>
<comment type="subcellular location">
    <subcellularLocation>
        <location evidence="1">Cytoplasm</location>
    </subcellularLocation>
</comment>
<dbReference type="PANTHER" id="PTHR22912">
    <property type="entry name" value="DISULFIDE OXIDOREDUCTASE"/>
    <property type="match status" value="1"/>
</dbReference>
<comment type="cofactor">
    <cofactor evidence="13">
        <name>FAD</name>
        <dbReference type="ChEBI" id="CHEBI:57692"/>
    </cofactor>
    <text evidence="13">Binds 1 FAD per subunit.</text>
</comment>
<keyword evidence="5" id="KW-0963">Cytoplasm</keyword>
<evidence type="ECO:0000256" key="13">
    <source>
        <dbReference type="RuleBase" id="RU003692"/>
    </source>
</evidence>
<reference evidence="16 17" key="1">
    <citation type="submission" date="2021-10" db="EMBL/GenBank/DDBJ databases">
        <authorList>
            <person name="Criscuolo A."/>
        </authorList>
    </citation>
    <scope>NUCLEOTIDE SEQUENCE [LARGE SCALE GENOMIC DNA]</scope>
    <source>
        <strain evidence="17">CIP 111883</strain>
    </source>
</reference>
<dbReference type="InterPro" id="IPR016156">
    <property type="entry name" value="FAD/NAD-linked_Rdtase_dimer_sf"/>
</dbReference>
<evidence type="ECO:0000256" key="10">
    <source>
        <dbReference type="ARBA" id="ARBA00023157"/>
    </source>
</evidence>
<comment type="similarity">
    <text evidence="2 13">Belongs to the class-I pyridine nucleotide-disulfide oxidoreductase family.</text>
</comment>
<gene>
    <name evidence="16" type="ORF">BACCIP111883_03530</name>
</gene>
<comment type="caution">
    <text evidence="16">The sequence shown here is derived from an EMBL/GenBank/DDBJ whole genome shotgun (WGS) entry which is preliminary data.</text>
</comment>
<keyword evidence="7 13" id="KW-0274">FAD</keyword>
<dbReference type="InterPro" id="IPR012999">
    <property type="entry name" value="Pyr_OxRdtase_I_AS"/>
</dbReference>
<sequence>MKEVVVIGGGPGGYSAALRASQLGASVTLIEKSLLGGTCLNTGCIPTKSLLDSSYLWSKSNNLFQMHTNQAVPWDHVMSRKQKAVTQLRRGVASLLKAGKIRVVEGIASLSGTNQIYVHGDNSQTLHADFIILATGSRPILPPIEGIETEGVLTSNEILSLQKLPPSLSIIGGGVIGIEFATIFAELGVKVHVIEAADRILPNMDRAISEQLQAHLEKQGVHFSLENKVTAIGKSDKSEVQLTVNEGQMLTSDLVLVAVGREAVIGGLQLEENGVMVENKKIKTNSYQQTSISSIYAVGDCSTSIMLAHVAMAESKVAIEHALEYETKPVIYDYIPQCVYTHPEAAAVGLTKEEAVKRGFEVEEGVFPLQANGRALIEEETVGFLKVIADKEYGRILGVHLLMPHATEVISQATLALQLEATTEELLNMVYPHPSITEGIQEAVMDMTNSAIHLPSLEKV</sequence>
<evidence type="ECO:0000259" key="14">
    <source>
        <dbReference type="Pfam" id="PF02852"/>
    </source>
</evidence>
<dbReference type="Gene3D" id="3.30.390.30">
    <property type="match status" value="1"/>
</dbReference>
<organism evidence="16 17">
    <name type="scientific">Sutcliffiella rhizosphaerae</name>
    <dbReference type="NCBI Taxonomy" id="2880967"/>
    <lineage>
        <taxon>Bacteria</taxon>
        <taxon>Bacillati</taxon>
        <taxon>Bacillota</taxon>
        <taxon>Bacilli</taxon>
        <taxon>Bacillales</taxon>
        <taxon>Bacillaceae</taxon>
        <taxon>Sutcliffiella</taxon>
    </lineage>
</organism>
<protein>
    <recommendedName>
        <fullName evidence="4 13">Dihydrolipoyl dehydrogenase</fullName>
        <ecNumber evidence="3 13">1.8.1.4</ecNumber>
    </recommendedName>
</protein>
<keyword evidence="8 13" id="KW-0560">Oxidoreductase</keyword>
<dbReference type="GO" id="GO:0004148">
    <property type="term" value="F:dihydrolipoyl dehydrogenase (NADH) activity"/>
    <property type="evidence" value="ECO:0007669"/>
    <property type="project" value="UniProtKB-EC"/>
</dbReference>
<evidence type="ECO:0000256" key="8">
    <source>
        <dbReference type="ARBA" id="ARBA00023002"/>
    </source>
</evidence>
<evidence type="ECO:0000256" key="5">
    <source>
        <dbReference type="ARBA" id="ARBA00022490"/>
    </source>
</evidence>
<evidence type="ECO:0000256" key="4">
    <source>
        <dbReference type="ARBA" id="ARBA00016961"/>
    </source>
</evidence>
<comment type="miscellaneous">
    <text evidence="13">The active site is a redox-active disulfide bond.</text>
</comment>
<dbReference type="PROSITE" id="PS00076">
    <property type="entry name" value="PYRIDINE_REDOX_1"/>
    <property type="match status" value="1"/>
</dbReference>
<evidence type="ECO:0000256" key="12">
    <source>
        <dbReference type="ARBA" id="ARBA00049187"/>
    </source>
</evidence>
<dbReference type="InterPro" id="IPR001100">
    <property type="entry name" value="Pyr_nuc-diS_OxRdtase"/>
</dbReference>
<keyword evidence="9 13" id="KW-0520">NAD</keyword>
<comment type="catalytic activity">
    <reaction evidence="12 13">
        <text>N(6)-[(R)-dihydrolipoyl]-L-lysyl-[protein] + NAD(+) = N(6)-[(R)-lipoyl]-L-lysyl-[protein] + NADH + H(+)</text>
        <dbReference type="Rhea" id="RHEA:15045"/>
        <dbReference type="Rhea" id="RHEA-COMP:10474"/>
        <dbReference type="Rhea" id="RHEA-COMP:10475"/>
        <dbReference type="ChEBI" id="CHEBI:15378"/>
        <dbReference type="ChEBI" id="CHEBI:57540"/>
        <dbReference type="ChEBI" id="CHEBI:57945"/>
        <dbReference type="ChEBI" id="CHEBI:83099"/>
        <dbReference type="ChEBI" id="CHEBI:83100"/>
        <dbReference type="EC" id="1.8.1.4"/>
    </reaction>
</comment>
<evidence type="ECO:0000256" key="6">
    <source>
        <dbReference type="ARBA" id="ARBA00022630"/>
    </source>
</evidence>
<evidence type="ECO:0000256" key="9">
    <source>
        <dbReference type="ARBA" id="ARBA00023027"/>
    </source>
</evidence>
<keyword evidence="10" id="KW-1015">Disulfide bond</keyword>
<feature type="domain" description="Pyridine nucleotide-disulphide oxidoreductase dimerisation" evidence="14">
    <location>
        <begin position="335"/>
        <end position="443"/>
    </location>
</feature>
<evidence type="ECO:0000256" key="2">
    <source>
        <dbReference type="ARBA" id="ARBA00007532"/>
    </source>
</evidence>
<dbReference type="InterPro" id="IPR023753">
    <property type="entry name" value="FAD/NAD-binding_dom"/>
</dbReference>
<dbReference type="NCBIfam" id="TIGR01350">
    <property type="entry name" value="lipoamide_DH"/>
    <property type="match status" value="1"/>
</dbReference>
<evidence type="ECO:0000256" key="1">
    <source>
        <dbReference type="ARBA" id="ARBA00004496"/>
    </source>
</evidence>
<dbReference type="PRINTS" id="PR00368">
    <property type="entry name" value="FADPNR"/>
</dbReference>
<dbReference type="InterPro" id="IPR050151">
    <property type="entry name" value="Class-I_Pyr_Nuc-Dis_Oxidored"/>
</dbReference>
<dbReference type="Gene3D" id="3.50.50.60">
    <property type="entry name" value="FAD/NAD(P)-binding domain"/>
    <property type="match status" value="2"/>
</dbReference>
<evidence type="ECO:0000256" key="3">
    <source>
        <dbReference type="ARBA" id="ARBA00012608"/>
    </source>
</evidence>
<dbReference type="InterPro" id="IPR004099">
    <property type="entry name" value="Pyr_nucl-diS_OxRdtase_dimer"/>
</dbReference>
<evidence type="ECO:0000256" key="11">
    <source>
        <dbReference type="ARBA" id="ARBA00023284"/>
    </source>
</evidence>
<keyword evidence="11 13" id="KW-0676">Redox-active center</keyword>
<feature type="domain" description="FAD/NAD(P)-binding" evidence="15">
    <location>
        <begin position="3"/>
        <end position="314"/>
    </location>
</feature>
<evidence type="ECO:0000313" key="17">
    <source>
        <dbReference type="Proteomes" id="UP000789833"/>
    </source>
</evidence>
<keyword evidence="6 13" id="KW-0285">Flavoprotein</keyword>
<name>A0ABM8YRW6_9BACI</name>
<dbReference type="SUPFAM" id="SSF55424">
    <property type="entry name" value="FAD/NAD-linked reductases, dimerisation (C-terminal) domain"/>
    <property type="match status" value="1"/>
</dbReference>
<dbReference type="SUPFAM" id="SSF51905">
    <property type="entry name" value="FAD/NAD(P)-binding domain"/>
    <property type="match status" value="1"/>
</dbReference>